<evidence type="ECO:0000256" key="6">
    <source>
        <dbReference type="ARBA" id="ARBA00022833"/>
    </source>
</evidence>
<feature type="region of interest" description="Disordered" evidence="12">
    <location>
        <begin position="26"/>
        <end position="47"/>
    </location>
</feature>
<dbReference type="GO" id="GO:0003677">
    <property type="term" value="F:DNA binding"/>
    <property type="evidence" value="ECO:0007669"/>
    <property type="project" value="UniProtKB-KW"/>
</dbReference>
<comment type="subcellular location">
    <subcellularLocation>
        <location evidence="2">Nucleus</location>
    </subcellularLocation>
</comment>
<evidence type="ECO:0000259" key="13">
    <source>
        <dbReference type="PROSITE" id="PS50157"/>
    </source>
</evidence>
<feature type="compositionally biased region" description="Basic and acidic residues" evidence="12">
    <location>
        <begin position="30"/>
        <end position="47"/>
    </location>
</feature>
<feature type="domain" description="C2H2-type" evidence="13">
    <location>
        <begin position="244"/>
        <end position="271"/>
    </location>
</feature>
<keyword evidence="8" id="KW-0238">DNA-binding</keyword>
<name>A0A9Y4NVP6_9TELE</name>
<feature type="non-terminal residue" evidence="15">
    <location>
        <position position="286"/>
    </location>
</feature>
<protein>
    <submittedName>
        <fullName evidence="15">Zinc finger and SCAN domain-containing protein 2-like</fullName>
    </submittedName>
</protein>
<keyword evidence="6" id="KW-0862">Zinc</keyword>
<keyword evidence="5 11" id="KW-0863">Zinc-finger</keyword>
<reference evidence="15" key="1">
    <citation type="submission" date="2025-08" db="UniProtKB">
        <authorList>
            <consortium name="RefSeq"/>
        </authorList>
    </citation>
    <scope>IDENTIFICATION</scope>
</reference>
<dbReference type="PANTHER" id="PTHR16515">
    <property type="entry name" value="PR DOMAIN ZINC FINGER PROTEIN"/>
    <property type="match status" value="1"/>
</dbReference>
<dbReference type="FunFam" id="3.30.160.60:FF:000100">
    <property type="entry name" value="Zinc finger 45-like"/>
    <property type="match status" value="1"/>
</dbReference>
<dbReference type="PROSITE" id="PS00028">
    <property type="entry name" value="ZINC_FINGER_C2H2_1"/>
    <property type="match status" value="4"/>
</dbReference>
<keyword evidence="14" id="KW-1185">Reference proteome</keyword>
<proteinExistence type="predicted"/>
<evidence type="ECO:0000256" key="8">
    <source>
        <dbReference type="ARBA" id="ARBA00023125"/>
    </source>
</evidence>
<dbReference type="SMART" id="SM00355">
    <property type="entry name" value="ZnF_C2H2"/>
    <property type="match status" value="4"/>
</dbReference>
<evidence type="ECO:0000256" key="7">
    <source>
        <dbReference type="ARBA" id="ARBA00023015"/>
    </source>
</evidence>
<organism evidence="14 15">
    <name type="scientific">Stegastes partitus</name>
    <name type="common">bicolor damselfish</name>
    <dbReference type="NCBI Taxonomy" id="144197"/>
    <lineage>
        <taxon>Eukaryota</taxon>
        <taxon>Metazoa</taxon>
        <taxon>Chordata</taxon>
        <taxon>Craniata</taxon>
        <taxon>Vertebrata</taxon>
        <taxon>Euteleostomi</taxon>
        <taxon>Actinopterygii</taxon>
        <taxon>Neopterygii</taxon>
        <taxon>Teleostei</taxon>
        <taxon>Neoteleostei</taxon>
        <taxon>Acanthomorphata</taxon>
        <taxon>Ovalentaria</taxon>
        <taxon>Pomacentridae</taxon>
        <taxon>Stegastes</taxon>
    </lineage>
</organism>
<evidence type="ECO:0000313" key="14">
    <source>
        <dbReference type="Proteomes" id="UP000694891"/>
    </source>
</evidence>
<dbReference type="SUPFAM" id="SSF57667">
    <property type="entry name" value="beta-beta-alpha zinc fingers"/>
    <property type="match status" value="2"/>
</dbReference>
<evidence type="ECO:0000256" key="1">
    <source>
        <dbReference type="ARBA" id="ARBA00003767"/>
    </source>
</evidence>
<evidence type="ECO:0000256" key="4">
    <source>
        <dbReference type="ARBA" id="ARBA00022737"/>
    </source>
</evidence>
<dbReference type="GO" id="GO:0008270">
    <property type="term" value="F:zinc ion binding"/>
    <property type="evidence" value="ECO:0007669"/>
    <property type="project" value="UniProtKB-KW"/>
</dbReference>
<feature type="compositionally biased region" description="Basic residues" evidence="12">
    <location>
        <begin position="126"/>
        <end position="135"/>
    </location>
</feature>
<keyword evidence="7" id="KW-0805">Transcription regulation</keyword>
<dbReference type="Gene3D" id="3.30.160.60">
    <property type="entry name" value="Classic Zinc Finger"/>
    <property type="match status" value="5"/>
</dbReference>
<evidence type="ECO:0000313" key="15">
    <source>
        <dbReference type="RefSeq" id="XP_008304278.1"/>
    </source>
</evidence>
<dbReference type="GO" id="GO:0005634">
    <property type="term" value="C:nucleus"/>
    <property type="evidence" value="ECO:0007669"/>
    <property type="project" value="UniProtKB-SubCell"/>
</dbReference>
<comment type="function">
    <text evidence="1">May be involved in transcriptional regulation.</text>
</comment>
<evidence type="ECO:0000256" key="3">
    <source>
        <dbReference type="ARBA" id="ARBA00022723"/>
    </source>
</evidence>
<dbReference type="AlphaFoldDB" id="A0A9Y4NVP6"/>
<dbReference type="InterPro" id="IPR013087">
    <property type="entry name" value="Znf_C2H2_type"/>
</dbReference>
<dbReference type="GO" id="GO:0010468">
    <property type="term" value="P:regulation of gene expression"/>
    <property type="evidence" value="ECO:0007669"/>
    <property type="project" value="TreeGrafter"/>
</dbReference>
<keyword evidence="4" id="KW-0677">Repeat</keyword>
<keyword evidence="3" id="KW-0479">Metal-binding</keyword>
<keyword evidence="10" id="KW-0539">Nucleus</keyword>
<evidence type="ECO:0000256" key="9">
    <source>
        <dbReference type="ARBA" id="ARBA00023163"/>
    </source>
</evidence>
<dbReference type="FunFam" id="3.30.160.60:FF:000097">
    <property type="entry name" value="Zinc finger protein"/>
    <property type="match status" value="1"/>
</dbReference>
<feature type="region of interest" description="Disordered" evidence="12">
    <location>
        <begin position="109"/>
        <end position="152"/>
    </location>
</feature>
<dbReference type="Proteomes" id="UP000694891">
    <property type="component" value="Unplaced"/>
</dbReference>
<dbReference type="PROSITE" id="PS50157">
    <property type="entry name" value="ZINC_FINGER_C2H2_2"/>
    <property type="match status" value="4"/>
</dbReference>
<evidence type="ECO:0000256" key="2">
    <source>
        <dbReference type="ARBA" id="ARBA00004123"/>
    </source>
</evidence>
<dbReference type="InterPro" id="IPR050331">
    <property type="entry name" value="Zinc_finger"/>
</dbReference>
<keyword evidence="9" id="KW-0804">Transcription</keyword>
<dbReference type="Pfam" id="PF00096">
    <property type="entry name" value="zf-C2H2"/>
    <property type="match status" value="3"/>
</dbReference>
<feature type="domain" description="C2H2-type" evidence="13">
    <location>
        <begin position="188"/>
        <end position="215"/>
    </location>
</feature>
<dbReference type="RefSeq" id="XP_008304278.1">
    <property type="nucleotide sequence ID" value="XM_008306056.1"/>
</dbReference>
<evidence type="ECO:0000256" key="10">
    <source>
        <dbReference type="ARBA" id="ARBA00023242"/>
    </source>
</evidence>
<accession>A0A9Y4NVP6</accession>
<evidence type="ECO:0000256" key="11">
    <source>
        <dbReference type="PROSITE-ProRule" id="PRU00042"/>
    </source>
</evidence>
<dbReference type="FunFam" id="3.30.160.60:FF:001498">
    <property type="entry name" value="Zinc finger protein 404"/>
    <property type="match status" value="1"/>
</dbReference>
<feature type="domain" description="C2H2-type" evidence="13">
    <location>
        <begin position="160"/>
        <end position="187"/>
    </location>
</feature>
<dbReference type="PANTHER" id="PTHR16515:SF49">
    <property type="entry name" value="GASTRULA ZINC FINGER PROTEIN XLCGF49.1-LIKE-RELATED"/>
    <property type="match status" value="1"/>
</dbReference>
<dbReference type="InterPro" id="IPR036236">
    <property type="entry name" value="Znf_C2H2_sf"/>
</dbReference>
<dbReference type="FunFam" id="3.30.160.60:FF:000417">
    <property type="entry name" value="Zinc finger protein"/>
    <property type="match status" value="1"/>
</dbReference>
<evidence type="ECO:0000256" key="12">
    <source>
        <dbReference type="SAM" id="MobiDB-lite"/>
    </source>
</evidence>
<evidence type="ECO:0000256" key="5">
    <source>
        <dbReference type="ARBA" id="ARBA00022771"/>
    </source>
</evidence>
<gene>
    <name evidence="15" type="primary">LOC103375739</name>
</gene>
<sequence>MSYKFNQVLPQPLKLPLHDVYQEEEAPADLLRDQERNSGLHQKDPDHLQIKVEQEELCTSPEGELLVQNQESDTFIETPTYKERDHSDTEPDNYQLLCHNFFVDERSDQERSKHADLGQTSNAKLKPTKTHHRNNSHSNNVDNTPMAESPCKTDRGRKSLTCEVCGKAFKNKYYMKKHYISHTDEKPFSCKTCGKNFSQGGDLKVHTRTHTGEKPYVCNTCGKRFSNTSKHKRHTAIHKEEKPYSCGTCGKSFCRQDNLGLHMRTHTGEKPYSCKTCGKSFRQGGT</sequence>
<feature type="domain" description="C2H2-type" evidence="13">
    <location>
        <begin position="216"/>
        <end position="243"/>
    </location>
</feature>
<dbReference type="GeneID" id="103375739"/>